<dbReference type="Pfam" id="PF16332">
    <property type="entry name" value="DUF4962"/>
    <property type="match status" value="1"/>
</dbReference>
<organism evidence="5 6">
    <name type="scientific">Corallococcus exercitus</name>
    <dbReference type="NCBI Taxonomy" id="2316736"/>
    <lineage>
        <taxon>Bacteria</taxon>
        <taxon>Pseudomonadati</taxon>
        <taxon>Myxococcota</taxon>
        <taxon>Myxococcia</taxon>
        <taxon>Myxococcales</taxon>
        <taxon>Cystobacterineae</taxon>
        <taxon>Myxococcaceae</taxon>
        <taxon>Corallococcus</taxon>
    </lineage>
</organism>
<protein>
    <submittedName>
        <fullName evidence="5">DUF4962 domain-containing protein</fullName>
    </submittedName>
</protein>
<reference evidence="5 6" key="1">
    <citation type="submission" date="2020-05" db="EMBL/GenBank/DDBJ databases">
        <authorList>
            <person name="Whitworth D."/>
        </authorList>
    </citation>
    <scope>NUCLEOTIDE SEQUENCE [LARGE SCALE GENOMIC DNA]</scope>
    <source>
        <strain evidence="5 6">AB043B</strain>
    </source>
</reference>
<dbReference type="AlphaFoldDB" id="A0A7Y4KKG6"/>
<dbReference type="InterPro" id="IPR012480">
    <property type="entry name" value="Hepar_II_III_C"/>
</dbReference>
<evidence type="ECO:0000256" key="2">
    <source>
        <dbReference type="SAM" id="SignalP"/>
    </source>
</evidence>
<dbReference type="GO" id="GO:0030313">
    <property type="term" value="C:cell envelope"/>
    <property type="evidence" value="ECO:0007669"/>
    <property type="project" value="UniProtKB-SubCell"/>
</dbReference>
<name>A0A7Y4KKG6_9BACT</name>
<evidence type="ECO:0000313" key="6">
    <source>
        <dbReference type="Proteomes" id="UP000563426"/>
    </source>
</evidence>
<dbReference type="EMBL" id="JABFJV010000089">
    <property type="protein sequence ID" value="NOK34965.1"/>
    <property type="molecule type" value="Genomic_DNA"/>
</dbReference>
<keyword evidence="2" id="KW-0732">Signal</keyword>
<dbReference type="Gene3D" id="2.70.98.70">
    <property type="match status" value="1"/>
</dbReference>
<comment type="caution">
    <text evidence="5">The sequence shown here is derived from an EMBL/GenBank/DDBJ whole genome shotgun (WGS) entry which is preliminary data.</text>
</comment>
<feature type="domain" description="Heparinase II N-terminal" evidence="4">
    <location>
        <begin position="130"/>
        <end position="456"/>
    </location>
</feature>
<sequence>MATQEQPGNEVRPSRSSSLCKAMAILGGILVMGASAPSHAATTLSGNGISGVLAPGCTPGGGADFIDNADPNVVRLQPRDCGIVMTNTPSFSWVSPPERPSSNAFTFYLMSGSSTLATVTTPHPWLNMTSTRLAAGSYRWYVTYNTSTGITRTSRPRTFVVSSDASVKPFPSGRDFAATVSSRPFPRILPASSTFAGIASKAKSGEYSAEYSALIGNANTEKTRSGPTPDVVLPSPNLMHQTANERKAIEQLALAGLFTGDASYTSAAINRLVNFAKWSPTGPTSQSANDQANREIMLGLAEGLDMLHGDLTLDQINNILVSLRARILQVLDGSKGIDTWPNDSHGLTAIKYLTQSLTHVAGMPGFPEASGYLETAWELYLNTFNTFSTDDGAFGNGVAYGWYNMTTAAPSQAAVLIIGGVDLSTLPPVKNLGKFMMAMTPPNLKQMSAFGDETETDDLYFNYTWDSYRLYSALNNNAAYEWYWRVRPQNITLGAYPGIWQFMMLGLNRTLPAAVAPSNNSWLFEDAGQVAIHSDSKSSTRSSVFFHSSRFGSFNHSHAAQNAFEFVSNGENLLIGSGYYPAYGTPHHLTVTRATRYKNALTFDGGIGQAEPALSPTAPGQPYMSMGASGKLINYLDNGVWAVSTGDATQAYRGHDGSTGAWAPLLSNAIRTVAYNRSEGVLVIYDWATSATARTWELNFHSMAPFTNVIQNIAQTTSASGKASACFDVYGPAGDFVASSGFDVAPEKSYPTQYHARFSTRVKTTSLVAVTIIREGCRGIGRGATFTGSQATVTVNGGTPIVFDQRGVTVP</sequence>
<evidence type="ECO:0000256" key="1">
    <source>
        <dbReference type="ARBA" id="ARBA00004196"/>
    </source>
</evidence>
<proteinExistence type="predicted"/>
<evidence type="ECO:0000259" key="3">
    <source>
        <dbReference type="Pfam" id="PF07940"/>
    </source>
</evidence>
<feature type="domain" description="Heparinase II/III-like C-terminal" evidence="3">
    <location>
        <begin position="517"/>
        <end position="766"/>
    </location>
</feature>
<feature type="signal peptide" evidence="2">
    <location>
        <begin position="1"/>
        <end position="40"/>
    </location>
</feature>
<dbReference type="SUPFAM" id="SSF48230">
    <property type="entry name" value="Chondroitin AC/alginate lyase"/>
    <property type="match status" value="1"/>
</dbReference>
<dbReference type="GO" id="GO:0016829">
    <property type="term" value="F:lyase activity"/>
    <property type="evidence" value="ECO:0007669"/>
    <property type="project" value="InterPro"/>
</dbReference>
<gene>
    <name evidence="5" type="ORF">HMI49_17335</name>
</gene>
<dbReference type="Pfam" id="PF07940">
    <property type="entry name" value="Hepar_II_III_C"/>
    <property type="match status" value="1"/>
</dbReference>
<evidence type="ECO:0000313" key="5">
    <source>
        <dbReference type="EMBL" id="NOK34965.1"/>
    </source>
</evidence>
<keyword evidence="6" id="KW-1185">Reference proteome</keyword>
<dbReference type="InterPro" id="IPR008929">
    <property type="entry name" value="Chondroitin_lyas"/>
</dbReference>
<dbReference type="RefSeq" id="WP_171435888.1">
    <property type="nucleotide sequence ID" value="NZ_JABFJV010000089.1"/>
</dbReference>
<feature type="chain" id="PRO_5030933775" evidence="2">
    <location>
        <begin position="41"/>
        <end position="811"/>
    </location>
</feature>
<dbReference type="InterPro" id="IPR032518">
    <property type="entry name" value="HepII_N"/>
</dbReference>
<evidence type="ECO:0000259" key="4">
    <source>
        <dbReference type="Pfam" id="PF16332"/>
    </source>
</evidence>
<comment type="subcellular location">
    <subcellularLocation>
        <location evidence="1">Cell envelope</location>
    </subcellularLocation>
</comment>
<dbReference type="Gene3D" id="1.50.10.100">
    <property type="entry name" value="Chondroitin AC/alginate lyase"/>
    <property type="match status" value="1"/>
</dbReference>
<dbReference type="Proteomes" id="UP000563426">
    <property type="component" value="Unassembled WGS sequence"/>
</dbReference>
<accession>A0A7Y4KKG6</accession>